<dbReference type="AlphaFoldDB" id="A0A0D2K6P9"/>
<name>A0A0D2K6P9_9CHLO</name>
<dbReference type="GeneID" id="25734832"/>
<accession>A0A0D2K6P9</accession>
<reference evidence="1 2" key="1">
    <citation type="journal article" date="2013" name="BMC Genomics">
        <title>Reconstruction of the lipid metabolism for the microalga Monoraphidium neglectum from its genome sequence reveals characteristics suitable for biofuel production.</title>
        <authorList>
            <person name="Bogen C."/>
            <person name="Al-Dilaimi A."/>
            <person name="Albersmeier A."/>
            <person name="Wichmann J."/>
            <person name="Grundmann M."/>
            <person name="Rupp O."/>
            <person name="Lauersen K.J."/>
            <person name="Blifernez-Klassen O."/>
            <person name="Kalinowski J."/>
            <person name="Goesmann A."/>
            <person name="Mussgnug J.H."/>
            <person name="Kruse O."/>
        </authorList>
    </citation>
    <scope>NUCLEOTIDE SEQUENCE [LARGE SCALE GENOMIC DNA]</scope>
    <source>
        <strain evidence="1 2">SAG 48.87</strain>
    </source>
</reference>
<sequence>MQYDQVQPVQFQMAANRGRPTTALILGGQVVVENTRPALPTLLGRTRLQISRGARAPLFADIECPGLLVPGRLVCPFRVPVGDGGAGGVQAQVSPSFLAGGGEVVSSVQPFNFAQAVEVELGRCASLRGDTPTGRGLAASRFRDGQRVQAPGNRVCQSVTFGYTQLVGTFPIDGGCGEYQVQQSIAVDPDGRFQRQQLSTAGARVRVVGCERPPALSFASARLFAQRRYAWKVSKAATPRGPLTTAWNKAVSISYDVRYDRALLGLGGFGVDTTIQVDNPNYFQLNLGYVQLEIAQGAQPAQLVRAKCPVDDQGRVVVPPRASVTCAASSASPAGEGVVALRAQAFQLDGAQVSSPVSRLDWADAAVNEADPLMEPNSVEGNAPPPAGQEQRVCNPAVFRYTATWGPWRRTDCSLTQPYNLATLTVEGTNQTFSDFSLASINITGCAPPARPLPIVRMTGVTSENITAEYRWSVTRALAPQVKSLTIAASGFSKVDVSVSYQRGNAVNVTKYLLKGFVVITNPQRAGTVEVERVEVVLSRGKGAPITVVPNCPSGGKKFLLQPSPNAGVTCGFSTPYPDNRASIAAAVVYLADKRNATSNVQPFTFAQAPNTTAGYCAYISDTFAWSAPAGVPAPKIGAGEKAPDAAQALRTCDPRTFKYTVQFGGFTRDKCSTFAFKSDARAVPTSGFGAAGASTLSLPVLCKP</sequence>
<dbReference type="RefSeq" id="XP_013905017.1">
    <property type="nucleotide sequence ID" value="XM_014049563.1"/>
</dbReference>
<dbReference type="EMBL" id="KK100428">
    <property type="protein sequence ID" value="KIZ05998.1"/>
    <property type="molecule type" value="Genomic_DNA"/>
</dbReference>
<dbReference type="KEGG" id="mng:MNEG_1954"/>
<evidence type="ECO:0000313" key="2">
    <source>
        <dbReference type="Proteomes" id="UP000054498"/>
    </source>
</evidence>
<protein>
    <submittedName>
        <fullName evidence="1">Uncharacterized protein</fullName>
    </submittedName>
</protein>
<proteinExistence type="predicted"/>
<dbReference type="Proteomes" id="UP000054498">
    <property type="component" value="Unassembled WGS sequence"/>
</dbReference>
<keyword evidence="2" id="KW-1185">Reference proteome</keyword>
<dbReference type="OrthoDB" id="10407944at2759"/>
<organism evidence="1 2">
    <name type="scientific">Monoraphidium neglectum</name>
    <dbReference type="NCBI Taxonomy" id="145388"/>
    <lineage>
        <taxon>Eukaryota</taxon>
        <taxon>Viridiplantae</taxon>
        <taxon>Chlorophyta</taxon>
        <taxon>core chlorophytes</taxon>
        <taxon>Chlorophyceae</taxon>
        <taxon>CS clade</taxon>
        <taxon>Sphaeropleales</taxon>
        <taxon>Selenastraceae</taxon>
        <taxon>Monoraphidium</taxon>
    </lineage>
</organism>
<evidence type="ECO:0000313" key="1">
    <source>
        <dbReference type="EMBL" id="KIZ05998.1"/>
    </source>
</evidence>
<gene>
    <name evidence="1" type="ORF">MNEG_1954</name>
</gene>